<dbReference type="InterPro" id="IPR001173">
    <property type="entry name" value="Glyco_trans_2-like"/>
</dbReference>
<dbReference type="SUPFAM" id="SSF53448">
    <property type="entry name" value="Nucleotide-diphospho-sugar transferases"/>
    <property type="match status" value="1"/>
</dbReference>
<dbReference type="InterPro" id="IPR029044">
    <property type="entry name" value="Nucleotide-diphossugar_trans"/>
</dbReference>
<dbReference type="Proteomes" id="UP000291072">
    <property type="component" value="Unassembled WGS sequence"/>
</dbReference>
<evidence type="ECO:0000313" key="3">
    <source>
        <dbReference type="Proteomes" id="UP000291072"/>
    </source>
</evidence>
<evidence type="ECO:0000259" key="1">
    <source>
        <dbReference type="Pfam" id="PF00535"/>
    </source>
</evidence>
<feature type="domain" description="Glycosyltransferase 2-like" evidence="1">
    <location>
        <begin position="9"/>
        <end position="173"/>
    </location>
</feature>
<name>A0A4R0XMS0_9MOLU</name>
<dbReference type="PANTHER" id="PTHR22916:SF3">
    <property type="entry name" value="UDP-GLCNAC:BETAGAL BETA-1,3-N-ACETYLGLUCOSAMINYLTRANSFERASE-LIKE PROTEIN 1"/>
    <property type="match status" value="1"/>
</dbReference>
<dbReference type="Pfam" id="PF00535">
    <property type="entry name" value="Glycos_transf_2"/>
    <property type="match status" value="1"/>
</dbReference>
<accession>A0A4R0XMS0</accession>
<dbReference type="EMBL" id="PSZP01000003">
    <property type="protein sequence ID" value="TCG11838.1"/>
    <property type="molecule type" value="Genomic_DNA"/>
</dbReference>
<evidence type="ECO:0000313" key="2">
    <source>
        <dbReference type="EMBL" id="TCG11838.1"/>
    </source>
</evidence>
<sequence>MNQIKNKLSIIISVYNISRWIGECIESVKPLADKEGIEIIIVNDGSTDNSVEIIKENIEGTRIKLLNKTNGGLSDARNFGAAKSSGDFIWFVDGDDFIKPEKIDLLLDNLKKDRDIIHFKFEKIDDRTKEISKNTGWINKNNIDEKEDRDFFKKNGMETTPWTKIFNRRIFQKNSWPSIVHEDEFFLSKLFMDDNLNIYFVNDFFYRYRINREGSIIAQTTNTKKQQQYINNVFDFFEGLNYDDPYFIAGIYIISTKLHLLTKVQYKKFKSWIGLVINSEQFKNYFNKNKVFKIARLFLKLKLFWVFKQMLKLKK</sequence>
<dbReference type="PANTHER" id="PTHR22916">
    <property type="entry name" value="GLYCOSYLTRANSFERASE"/>
    <property type="match status" value="1"/>
</dbReference>
<reference evidence="2 3" key="1">
    <citation type="submission" date="2018-02" db="EMBL/GenBank/DDBJ databases">
        <title>Mycoplasma marinum and Mycoplasma todarodis sp. nov., moderately halophilic and psychrotolerant mycoplasmas isolated from cephalopods.</title>
        <authorList>
            <person name="Viver T."/>
        </authorList>
    </citation>
    <scope>NUCLEOTIDE SEQUENCE [LARGE SCALE GENOMIC DNA]</scope>
    <source>
        <strain evidence="2 3">5H</strain>
    </source>
</reference>
<dbReference type="AlphaFoldDB" id="A0A4R0XMS0"/>
<proteinExistence type="predicted"/>
<dbReference type="Gene3D" id="3.90.550.10">
    <property type="entry name" value="Spore Coat Polysaccharide Biosynthesis Protein SpsA, Chain A"/>
    <property type="match status" value="1"/>
</dbReference>
<protein>
    <recommendedName>
        <fullName evidence="1">Glycosyltransferase 2-like domain-containing protein</fullName>
    </recommendedName>
</protein>
<dbReference type="GO" id="GO:0016758">
    <property type="term" value="F:hexosyltransferase activity"/>
    <property type="evidence" value="ECO:0007669"/>
    <property type="project" value="UniProtKB-ARBA"/>
</dbReference>
<dbReference type="OrthoDB" id="397856at2"/>
<comment type="caution">
    <text evidence="2">The sequence shown here is derived from an EMBL/GenBank/DDBJ whole genome shotgun (WGS) entry which is preliminary data.</text>
</comment>
<gene>
    <name evidence="2" type="ORF">C4B25_00775</name>
</gene>
<keyword evidence="3" id="KW-1185">Reference proteome</keyword>
<organism evidence="2 3">
    <name type="scientific">Mycoplasma todarodis</name>
    <dbReference type="NCBI Taxonomy" id="1937191"/>
    <lineage>
        <taxon>Bacteria</taxon>
        <taxon>Bacillati</taxon>
        <taxon>Mycoplasmatota</taxon>
        <taxon>Mollicutes</taxon>
        <taxon>Mycoplasmataceae</taxon>
        <taxon>Mycoplasma</taxon>
    </lineage>
</organism>
<dbReference type="CDD" id="cd00761">
    <property type="entry name" value="Glyco_tranf_GTA_type"/>
    <property type="match status" value="1"/>
</dbReference>
<dbReference type="RefSeq" id="WP_131613159.1">
    <property type="nucleotide sequence ID" value="NZ_PSZP01000003.1"/>
</dbReference>